<gene>
    <name evidence="1" type="ORF">C8261_16460</name>
</gene>
<dbReference type="InterPro" id="IPR058087">
    <property type="entry name" value="XAC2610_dom"/>
</dbReference>
<dbReference type="NCBIfam" id="NF047539">
    <property type="entry name" value="XAC2610_fam"/>
    <property type="match status" value="1"/>
</dbReference>
<reference evidence="1 2" key="1">
    <citation type="submission" date="2018-03" db="EMBL/GenBank/DDBJ databases">
        <authorList>
            <person name="Keele B.F."/>
        </authorList>
    </citation>
    <scope>NUCLEOTIDE SEQUENCE [LARGE SCALE GENOMIC DNA]</scope>
    <source>
        <strain evidence="1 2">D20</strain>
    </source>
</reference>
<accession>A0A2T4IB89</accession>
<comment type="caution">
    <text evidence="1">The sequence shown here is derived from an EMBL/GenBank/DDBJ whole genome shotgun (WGS) entry which is preliminary data.</text>
</comment>
<evidence type="ECO:0000313" key="2">
    <source>
        <dbReference type="Proteomes" id="UP000241193"/>
    </source>
</evidence>
<evidence type="ECO:0008006" key="3">
    <source>
        <dbReference type="Google" id="ProtNLM"/>
    </source>
</evidence>
<reference evidence="1 2" key="2">
    <citation type="submission" date="2018-04" db="EMBL/GenBank/DDBJ databases">
        <title>Thauera lacus sp. nov., isolated from an saline lake in Inner Mongolia, China.</title>
        <authorList>
            <person name="Liang Q.-Y."/>
        </authorList>
    </citation>
    <scope>NUCLEOTIDE SEQUENCE [LARGE SCALE GENOMIC DNA]</scope>
    <source>
        <strain evidence="1 2">D20</strain>
    </source>
</reference>
<name>A0A2T4IB89_9RHOO</name>
<evidence type="ECO:0000313" key="1">
    <source>
        <dbReference type="EMBL" id="PTD95032.1"/>
    </source>
</evidence>
<organism evidence="1 2">
    <name type="scientific">Pseudothauera lacus</name>
    <dbReference type="NCBI Taxonomy" id="2136175"/>
    <lineage>
        <taxon>Bacteria</taxon>
        <taxon>Pseudomonadati</taxon>
        <taxon>Pseudomonadota</taxon>
        <taxon>Betaproteobacteria</taxon>
        <taxon>Rhodocyclales</taxon>
        <taxon>Zoogloeaceae</taxon>
        <taxon>Pseudothauera</taxon>
    </lineage>
</organism>
<dbReference type="AlphaFoldDB" id="A0A2T4IB89"/>
<sequence>MQEQGTAHFTFALAITPDFDGRHTSERLRVLARGTDTVVQEVEIAAMASTIPPAQQLAVMDVDFDGWPDIVLPNADGGAGPNFSLDFYLYDALKGQFVHHPVLSGLSQPMVAGYGTITAAARASCCQHVAERYRFIRGQLVLTGEEDIHHTSDGKWVVTSGTRMVGGRWKAWSNRQRVPY</sequence>
<dbReference type="Proteomes" id="UP000241193">
    <property type="component" value="Unassembled WGS sequence"/>
</dbReference>
<proteinExistence type="predicted"/>
<keyword evidence="2" id="KW-1185">Reference proteome</keyword>
<dbReference type="EMBL" id="PZKC01000021">
    <property type="protein sequence ID" value="PTD95032.1"/>
    <property type="molecule type" value="Genomic_DNA"/>
</dbReference>
<protein>
    <recommendedName>
        <fullName evidence="3">VCBS repeat-containing protein</fullName>
    </recommendedName>
</protein>